<dbReference type="GO" id="GO:0008758">
    <property type="term" value="F:UDP-2,3-diacylglucosamine hydrolase activity"/>
    <property type="evidence" value="ECO:0007669"/>
    <property type="project" value="TreeGrafter"/>
</dbReference>
<gene>
    <name evidence="6" type="ORF">N865_13660</name>
</gene>
<dbReference type="AlphaFoldDB" id="W9G641"/>
<feature type="region of interest" description="Disordered" evidence="3">
    <location>
        <begin position="495"/>
        <end position="546"/>
    </location>
</feature>
<reference evidence="6 7" key="1">
    <citation type="submission" date="2013-08" db="EMBL/GenBank/DDBJ databases">
        <title>Intrasporangium oryzae NRRL B-24470.</title>
        <authorList>
            <person name="Liu H."/>
            <person name="Wang G."/>
        </authorList>
    </citation>
    <scope>NUCLEOTIDE SEQUENCE [LARGE SCALE GENOMIC DNA]</scope>
    <source>
        <strain evidence="6 7">NRRL B-24470</strain>
    </source>
</reference>
<dbReference type="InterPro" id="IPR004843">
    <property type="entry name" value="Calcineurin-like_PHP"/>
</dbReference>
<keyword evidence="4" id="KW-1133">Transmembrane helix</keyword>
<feature type="compositionally biased region" description="Low complexity" evidence="3">
    <location>
        <begin position="530"/>
        <end position="546"/>
    </location>
</feature>
<dbReference type="Gene3D" id="3.60.21.10">
    <property type="match status" value="1"/>
</dbReference>
<keyword evidence="4" id="KW-0472">Membrane</keyword>
<name>W9G641_9MICO</name>
<dbReference type="RefSeq" id="WP_034807543.1">
    <property type="nucleotide sequence ID" value="NZ_AWSA01000034.1"/>
</dbReference>
<sequence length="546" mass="57944">MRLTLRGPHPVLRRRAALLGRWLAVVVACYLGGVAATNLAPTVTETSHYQAVLRLDPLPRHTPVLHAPTIMGDVDLSFTSPVVAPGLDVAVSVREEITSLFTGPNVSVRALQPSDAELSDAIRSAAIGVGWRFALGALVVAAGLSLAVHYARRRRPELPHLVLVASALVVTCIGTGVSTALTYQPSRFASYSTTGVLGTVQRNAGLLSGVEARATEATPYLRNLLAVSQALQEKFVPAELNQPVAARFLLVSDIHGANSYALMRTIIAQEQVDAVIDAGDLVNFGRVQEAEAAGMLRGIASLGVPYIFVSGNHDRSSPTDQSLIARLARIPNVVLLQQPDGALRELSFHGLRLTGFNDPRYFGDDNTDPTAKEAPAVDAYNTAMADQPESDLVVTHEPYAAKAVDRGRILVNGHIHTALLDGHRIQVGTFTGGGVVAHYAEGPDAELTGQPYAFDVVTFGSACTLTQLTRYSYRNLLEGRPAYDSVQVINGTTIDPEAATTPPAAQQPGAQQGAKDKRTCSRLEDTSIRTIPNPAAATPTTGSTTP</sequence>
<feature type="transmembrane region" description="Helical" evidence="4">
    <location>
        <begin position="161"/>
        <end position="183"/>
    </location>
</feature>
<accession>W9G641</accession>
<dbReference type="eggNOG" id="COG1408">
    <property type="taxonomic scope" value="Bacteria"/>
</dbReference>
<feature type="domain" description="Calcineurin-like phosphoesterase" evidence="5">
    <location>
        <begin position="247"/>
        <end position="417"/>
    </location>
</feature>
<dbReference type="EMBL" id="AWSA01000034">
    <property type="protein sequence ID" value="EWT00782.1"/>
    <property type="molecule type" value="Genomic_DNA"/>
</dbReference>
<evidence type="ECO:0000313" key="7">
    <source>
        <dbReference type="Proteomes" id="UP000019489"/>
    </source>
</evidence>
<dbReference type="CDD" id="cd00838">
    <property type="entry name" value="MPP_superfamily"/>
    <property type="match status" value="1"/>
</dbReference>
<keyword evidence="7" id="KW-1185">Reference proteome</keyword>
<dbReference type="PATRIC" id="fig|1386089.3.peg.2973"/>
<dbReference type="STRING" id="1386089.N865_13660"/>
<keyword evidence="4" id="KW-0812">Transmembrane</keyword>
<evidence type="ECO:0000256" key="4">
    <source>
        <dbReference type="SAM" id="Phobius"/>
    </source>
</evidence>
<dbReference type="GO" id="GO:0016020">
    <property type="term" value="C:membrane"/>
    <property type="evidence" value="ECO:0007669"/>
    <property type="project" value="GOC"/>
</dbReference>
<feature type="compositionally biased region" description="Basic and acidic residues" evidence="3">
    <location>
        <begin position="514"/>
        <end position="527"/>
    </location>
</feature>
<dbReference type="Pfam" id="PF00149">
    <property type="entry name" value="Metallophos"/>
    <property type="match status" value="1"/>
</dbReference>
<dbReference type="SUPFAM" id="SSF56300">
    <property type="entry name" value="Metallo-dependent phosphatases"/>
    <property type="match status" value="1"/>
</dbReference>
<dbReference type="GO" id="GO:0009245">
    <property type="term" value="P:lipid A biosynthetic process"/>
    <property type="evidence" value="ECO:0007669"/>
    <property type="project" value="TreeGrafter"/>
</dbReference>
<evidence type="ECO:0000256" key="2">
    <source>
        <dbReference type="ARBA" id="ARBA00022801"/>
    </source>
</evidence>
<evidence type="ECO:0000259" key="5">
    <source>
        <dbReference type="Pfam" id="PF00149"/>
    </source>
</evidence>
<evidence type="ECO:0000256" key="1">
    <source>
        <dbReference type="ARBA" id="ARBA00022723"/>
    </source>
</evidence>
<keyword evidence="2" id="KW-0378">Hydrolase</keyword>
<dbReference type="GO" id="GO:0046872">
    <property type="term" value="F:metal ion binding"/>
    <property type="evidence" value="ECO:0007669"/>
    <property type="project" value="UniProtKB-KW"/>
</dbReference>
<dbReference type="OrthoDB" id="5241348at2"/>
<feature type="transmembrane region" description="Helical" evidence="4">
    <location>
        <begin position="129"/>
        <end position="149"/>
    </location>
</feature>
<dbReference type="Proteomes" id="UP000019489">
    <property type="component" value="Unassembled WGS sequence"/>
</dbReference>
<dbReference type="InterPro" id="IPR051158">
    <property type="entry name" value="Metallophosphoesterase_sf"/>
</dbReference>
<evidence type="ECO:0000313" key="6">
    <source>
        <dbReference type="EMBL" id="EWT00782.1"/>
    </source>
</evidence>
<feature type="transmembrane region" description="Helical" evidence="4">
    <location>
        <begin position="21"/>
        <end position="40"/>
    </location>
</feature>
<comment type="caution">
    <text evidence="6">The sequence shown here is derived from an EMBL/GenBank/DDBJ whole genome shotgun (WGS) entry which is preliminary data.</text>
</comment>
<dbReference type="InterPro" id="IPR029052">
    <property type="entry name" value="Metallo-depent_PP-like"/>
</dbReference>
<dbReference type="PANTHER" id="PTHR31302">
    <property type="entry name" value="TRANSMEMBRANE PROTEIN WITH METALLOPHOSPHOESTERASE DOMAIN-RELATED"/>
    <property type="match status" value="1"/>
</dbReference>
<organism evidence="6 7">
    <name type="scientific">Intrasporangium oryzae NRRL B-24470</name>
    <dbReference type="NCBI Taxonomy" id="1386089"/>
    <lineage>
        <taxon>Bacteria</taxon>
        <taxon>Bacillati</taxon>
        <taxon>Actinomycetota</taxon>
        <taxon>Actinomycetes</taxon>
        <taxon>Micrococcales</taxon>
        <taxon>Intrasporangiaceae</taxon>
        <taxon>Intrasporangium</taxon>
    </lineage>
</organism>
<protein>
    <submittedName>
        <fullName evidence="6">Metallophosphoesterase</fullName>
    </submittedName>
</protein>
<keyword evidence="1" id="KW-0479">Metal-binding</keyword>
<proteinExistence type="predicted"/>
<evidence type="ECO:0000256" key="3">
    <source>
        <dbReference type="SAM" id="MobiDB-lite"/>
    </source>
</evidence>
<dbReference type="PANTHER" id="PTHR31302:SF31">
    <property type="entry name" value="PHOSPHODIESTERASE YAEI"/>
    <property type="match status" value="1"/>
</dbReference>
<feature type="compositionally biased region" description="Low complexity" evidence="3">
    <location>
        <begin position="498"/>
        <end position="513"/>
    </location>
</feature>